<dbReference type="InterPro" id="IPR022398">
    <property type="entry name" value="Peptidase_S8_His-AS"/>
</dbReference>
<dbReference type="InterPro" id="IPR023827">
    <property type="entry name" value="Peptidase_S8_Asp-AS"/>
</dbReference>
<keyword evidence="4 5" id="KW-0720">Serine protease</keyword>
<gene>
    <name evidence="9" type="ORF">SYV04_31395</name>
</gene>
<feature type="domain" description="Inhibitor I9" evidence="8">
    <location>
        <begin position="75"/>
        <end position="110"/>
    </location>
</feature>
<dbReference type="PROSITE" id="PS00138">
    <property type="entry name" value="SUBTILASE_SER"/>
    <property type="match status" value="1"/>
</dbReference>
<dbReference type="EMBL" id="JAXIVS010000013">
    <property type="protein sequence ID" value="MDY7230935.1"/>
    <property type="molecule type" value="Genomic_DNA"/>
</dbReference>
<dbReference type="PANTHER" id="PTHR43806">
    <property type="entry name" value="PEPTIDASE S8"/>
    <property type="match status" value="1"/>
</dbReference>
<dbReference type="PROSITE" id="PS00136">
    <property type="entry name" value="SUBTILASE_ASP"/>
    <property type="match status" value="1"/>
</dbReference>
<evidence type="ECO:0000259" key="7">
    <source>
        <dbReference type="Pfam" id="PF00082"/>
    </source>
</evidence>
<feature type="active site" description="Charge relay system" evidence="5">
    <location>
        <position position="331"/>
    </location>
</feature>
<dbReference type="SUPFAM" id="SSF52743">
    <property type="entry name" value="Subtilisin-like"/>
    <property type="match status" value="1"/>
</dbReference>
<comment type="caution">
    <text evidence="9">The sequence shown here is derived from an EMBL/GenBank/DDBJ whole genome shotgun (WGS) entry which is preliminary data.</text>
</comment>
<reference evidence="9 10" key="1">
    <citation type="submission" date="2023-12" db="EMBL/GenBank/DDBJ databases">
        <title>the genome sequence of Hyalangium sp. s54d21.</title>
        <authorList>
            <person name="Zhang X."/>
        </authorList>
    </citation>
    <scope>NUCLEOTIDE SEQUENCE [LARGE SCALE GENOMIC DNA]</scope>
    <source>
        <strain evidence="10">s54d21</strain>
    </source>
</reference>
<evidence type="ECO:0000256" key="5">
    <source>
        <dbReference type="PROSITE-ProRule" id="PRU01240"/>
    </source>
</evidence>
<keyword evidence="10" id="KW-1185">Reference proteome</keyword>
<feature type="domain" description="Peptidase S8/S53" evidence="7">
    <location>
        <begin position="141"/>
        <end position="365"/>
    </location>
</feature>
<name>A0ABU5HFU6_9BACT</name>
<dbReference type="InterPro" id="IPR010259">
    <property type="entry name" value="S8pro/Inhibitor_I9"/>
</dbReference>
<dbReference type="SUPFAM" id="SSF54897">
    <property type="entry name" value="Protease propeptides/inhibitors"/>
    <property type="match status" value="1"/>
</dbReference>
<dbReference type="InterPro" id="IPR015500">
    <property type="entry name" value="Peptidase_S8_subtilisin-rel"/>
</dbReference>
<dbReference type="Proteomes" id="UP001291309">
    <property type="component" value="Unassembled WGS sequence"/>
</dbReference>
<dbReference type="InterPro" id="IPR023828">
    <property type="entry name" value="Peptidase_S8_Ser-AS"/>
</dbReference>
<dbReference type="PROSITE" id="PS51892">
    <property type="entry name" value="SUBTILASE"/>
    <property type="match status" value="1"/>
</dbReference>
<evidence type="ECO:0000256" key="3">
    <source>
        <dbReference type="ARBA" id="ARBA00022801"/>
    </source>
</evidence>
<feature type="active site" description="Charge relay system" evidence="5">
    <location>
        <position position="148"/>
    </location>
</feature>
<dbReference type="PANTHER" id="PTHR43806:SF11">
    <property type="entry name" value="CEREVISIN-RELATED"/>
    <property type="match status" value="1"/>
</dbReference>
<evidence type="ECO:0000313" key="10">
    <source>
        <dbReference type="Proteomes" id="UP001291309"/>
    </source>
</evidence>
<dbReference type="InterPro" id="IPR036852">
    <property type="entry name" value="Peptidase_S8/S53_dom_sf"/>
</dbReference>
<dbReference type="InterPro" id="IPR037045">
    <property type="entry name" value="S8pro/Inhibitor_I9_sf"/>
</dbReference>
<dbReference type="InterPro" id="IPR000209">
    <property type="entry name" value="Peptidase_S8/S53_dom"/>
</dbReference>
<dbReference type="PRINTS" id="PR00723">
    <property type="entry name" value="SUBTILISIN"/>
</dbReference>
<dbReference type="Pfam" id="PF05922">
    <property type="entry name" value="Inhibitor_I9"/>
    <property type="match status" value="1"/>
</dbReference>
<evidence type="ECO:0000256" key="6">
    <source>
        <dbReference type="RuleBase" id="RU003355"/>
    </source>
</evidence>
<evidence type="ECO:0000313" key="9">
    <source>
        <dbReference type="EMBL" id="MDY7230935.1"/>
    </source>
</evidence>
<evidence type="ECO:0000256" key="2">
    <source>
        <dbReference type="ARBA" id="ARBA00022670"/>
    </source>
</evidence>
<accession>A0ABU5HFU6</accession>
<dbReference type="Gene3D" id="3.40.50.200">
    <property type="entry name" value="Peptidase S8/S53 domain"/>
    <property type="match status" value="1"/>
</dbReference>
<protein>
    <submittedName>
        <fullName evidence="9">S8 family serine peptidase</fullName>
    </submittedName>
</protein>
<evidence type="ECO:0000259" key="8">
    <source>
        <dbReference type="Pfam" id="PF05922"/>
    </source>
</evidence>
<dbReference type="PROSITE" id="PS00137">
    <property type="entry name" value="SUBTILASE_HIS"/>
    <property type="match status" value="1"/>
</dbReference>
<dbReference type="Pfam" id="PF00082">
    <property type="entry name" value="Peptidase_S8"/>
    <property type="match status" value="1"/>
</dbReference>
<feature type="active site" description="Charge relay system" evidence="5">
    <location>
        <position position="176"/>
    </location>
</feature>
<evidence type="ECO:0000256" key="1">
    <source>
        <dbReference type="ARBA" id="ARBA00011073"/>
    </source>
</evidence>
<keyword evidence="3 5" id="KW-0378">Hydrolase</keyword>
<evidence type="ECO:0000256" key="4">
    <source>
        <dbReference type="ARBA" id="ARBA00022825"/>
    </source>
</evidence>
<dbReference type="Gene3D" id="3.30.70.80">
    <property type="entry name" value="Peptidase S8 propeptide/proteinase inhibitor I9"/>
    <property type="match status" value="1"/>
</dbReference>
<comment type="similarity">
    <text evidence="1 5 6">Belongs to the peptidase S8 family.</text>
</comment>
<dbReference type="RefSeq" id="WP_321549652.1">
    <property type="nucleotide sequence ID" value="NZ_JAXIVS010000013.1"/>
</dbReference>
<organism evidence="9 10">
    <name type="scientific">Hyalangium rubrum</name>
    <dbReference type="NCBI Taxonomy" id="3103134"/>
    <lineage>
        <taxon>Bacteria</taxon>
        <taxon>Pseudomonadati</taxon>
        <taxon>Myxococcota</taxon>
        <taxon>Myxococcia</taxon>
        <taxon>Myxococcales</taxon>
        <taxon>Cystobacterineae</taxon>
        <taxon>Archangiaceae</taxon>
        <taxon>Hyalangium</taxon>
    </lineage>
</organism>
<keyword evidence="2 5" id="KW-0645">Protease</keyword>
<proteinExistence type="inferred from homology"/>
<sequence>MKKLIVNLAALNLIACGGAQFEGEEEQVQEFDVTQLALKADANGKIPGYYVVRMKEGVDAATVAKGHGVSTNFIYKSALKGFAGPLTEAQVRKLQQDEMVASVELDGLVEVNAQTIPYGISNIGATTNSTLAGNGSGAVTGATVFVIDTGIASHADLNLVGHVNYAGGKNTDCHGHGTHVAGTVGAKDDANYVVGVAPGIPVFGVKVLNCQGSGTNSGVIAGMDYVAASTVARKVANMSLGGGFAQDVNNAAANMVNNNVAVAVAAGNDGANASTKSPASEPSVLTVAAHDSNNVNASWSNFGTVVDLSAPGVSVLSLSRTGGTATMSGTSMASPHVAGALALYRAQNQSATGAQAMSAVKANTSGTSSGGFGRLYVGNW</sequence>
<dbReference type="InterPro" id="IPR050131">
    <property type="entry name" value="Peptidase_S8_subtilisin-like"/>
</dbReference>